<dbReference type="KEGG" id="lww:115941957"/>
<dbReference type="CDD" id="cd00201">
    <property type="entry name" value="WW"/>
    <property type="match status" value="1"/>
</dbReference>
<evidence type="ECO:0000313" key="8">
    <source>
        <dbReference type="RefSeq" id="XP_030887061.1"/>
    </source>
</evidence>
<evidence type="ECO:0000256" key="4">
    <source>
        <dbReference type="ARBA" id="ARBA00022737"/>
    </source>
</evidence>
<dbReference type="AlphaFoldDB" id="A0A7F8R1N3"/>
<keyword evidence="7" id="KW-1185">Reference proteome</keyword>
<dbReference type="PROSITE" id="PS50020">
    <property type="entry name" value="WW_DOMAIN_2"/>
    <property type="match status" value="1"/>
</dbReference>
<dbReference type="PROSITE" id="PS01159">
    <property type="entry name" value="WW_DOMAIN_1"/>
    <property type="match status" value="1"/>
</dbReference>
<protein>
    <submittedName>
        <fullName evidence="8">BAG family molecular chaperone regulator 3-like isoform X1</fullName>
    </submittedName>
</protein>
<dbReference type="Pfam" id="PF00397">
    <property type="entry name" value="WW"/>
    <property type="match status" value="1"/>
</dbReference>
<dbReference type="InterPro" id="IPR001202">
    <property type="entry name" value="WW_dom"/>
</dbReference>
<dbReference type="Proteomes" id="UP000245341">
    <property type="component" value="Unplaced"/>
</dbReference>
<evidence type="ECO:0000256" key="1">
    <source>
        <dbReference type="ARBA" id="ARBA00004496"/>
    </source>
</evidence>
<dbReference type="SUPFAM" id="SSF51045">
    <property type="entry name" value="WW domain"/>
    <property type="match status" value="1"/>
</dbReference>
<sequence length="76" mass="8153">MSAATHSPVVQMASGNGAGDPLPLGWEIKIDPQTGWPFFVDHNSRTTTWNDPRVPPEGPKTSYTGKLGAEDKGLAY</sequence>
<dbReference type="InterPro" id="IPR036020">
    <property type="entry name" value="WW_dom_sf"/>
</dbReference>
<feature type="domain" description="WW" evidence="6">
    <location>
        <begin position="20"/>
        <end position="54"/>
    </location>
</feature>
<dbReference type="Gene3D" id="2.20.70.10">
    <property type="match status" value="1"/>
</dbReference>
<evidence type="ECO:0000256" key="5">
    <source>
        <dbReference type="SAM" id="MobiDB-lite"/>
    </source>
</evidence>
<keyword evidence="3" id="KW-0597">Phosphoprotein</keyword>
<name>A0A7F8R1N3_LEPWE</name>
<dbReference type="GO" id="GO:0005737">
    <property type="term" value="C:cytoplasm"/>
    <property type="evidence" value="ECO:0007669"/>
    <property type="project" value="UniProtKB-SubCell"/>
</dbReference>
<dbReference type="SMART" id="SM00456">
    <property type="entry name" value="WW"/>
    <property type="match status" value="1"/>
</dbReference>
<proteinExistence type="predicted"/>
<gene>
    <name evidence="8" type="primary">LOC115941957</name>
</gene>
<reference evidence="8" key="1">
    <citation type="submission" date="2025-08" db="UniProtKB">
        <authorList>
            <consortium name="RefSeq"/>
        </authorList>
    </citation>
    <scope>IDENTIFICATION</scope>
    <source>
        <tissue evidence="8">Liver</tissue>
    </source>
</reference>
<keyword evidence="2" id="KW-0963">Cytoplasm</keyword>
<accession>A0A7F8R1N3</accession>
<evidence type="ECO:0000256" key="2">
    <source>
        <dbReference type="ARBA" id="ARBA00022490"/>
    </source>
</evidence>
<evidence type="ECO:0000256" key="3">
    <source>
        <dbReference type="ARBA" id="ARBA00022553"/>
    </source>
</evidence>
<keyword evidence="4" id="KW-0677">Repeat</keyword>
<evidence type="ECO:0000313" key="7">
    <source>
        <dbReference type="Proteomes" id="UP000245341"/>
    </source>
</evidence>
<dbReference type="OrthoDB" id="333905at2759"/>
<feature type="region of interest" description="Disordered" evidence="5">
    <location>
        <begin position="39"/>
        <end position="76"/>
    </location>
</feature>
<evidence type="ECO:0000259" key="6">
    <source>
        <dbReference type="PROSITE" id="PS50020"/>
    </source>
</evidence>
<dbReference type="FunFam" id="2.20.70.10:FF:000007">
    <property type="entry name" value="E3 ubiquitin-protein ligase HECW2 isoform X1"/>
    <property type="match status" value="1"/>
</dbReference>
<dbReference type="RefSeq" id="XP_030887061.1">
    <property type="nucleotide sequence ID" value="XM_031031201.1"/>
</dbReference>
<comment type="subcellular location">
    <subcellularLocation>
        <location evidence="1">Cytoplasm</location>
    </subcellularLocation>
</comment>
<dbReference type="GeneID" id="115941957"/>
<organism evidence="7 8">
    <name type="scientific">Leptonychotes weddellii</name>
    <name type="common">Weddell seal</name>
    <name type="synonym">Otaria weddellii</name>
    <dbReference type="NCBI Taxonomy" id="9713"/>
    <lineage>
        <taxon>Eukaryota</taxon>
        <taxon>Metazoa</taxon>
        <taxon>Chordata</taxon>
        <taxon>Craniata</taxon>
        <taxon>Vertebrata</taxon>
        <taxon>Euteleostomi</taxon>
        <taxon>Mammalia</taxon>
        <taxon>Eutheria</taxon>
        <taxon>Laurasiatheria</taxon>
        <taxon>Carnivora</taxon>
        <taxon>Caniformia</taxon>
        <taxon>Pinnipedia</taxon>
        <taxon>Phocidae</taxon>
        <taxon>Monachinae</taxon>
        <taxon>Lobodontini</taxon>
        <taxon>Leptonychotes</taxon>
    </lineage>
</organism>